<name>A0A023G285_AMBTT</name>
<dbReference type="AlphaFoldDB" id="A0A023G285"/>
<protein>
    <submittedName>
        <fullName evidence="2">Putative secreted protein</fullName>
    </submittedName>
</protein>
<feature type="signal peptide" evidence="1">
    <location>
        <begin position="1"/>
        <end position="30"/>
    </location>
</feature>
<proteinExistence type="evidence at transcript level"/>
<sequence>MSRKGSCAMSITASLSVLVIIFVKLDFSRADDGPINSVYSSFVGSASEQAALKYLCELEKEEQGQLFKCLLENLDEEVKKTLKVQNKDESALRHDICKSEGPALPPYIKADEETFMQLIVQCLPNKEPEASTKNAPTEA</sequence>
<organism evidence="2">
    <name type="scientific">Amblyomma triste</name>
    <name type="common">Neotropical tick</name>
    <dbReference type="NCBI Taxonomy" id="251400"/>
    <lineage>
        <taxon>Eukaryota</taxon>
        <taxon>Metazoa</taxon>
        <taxon>Ecdysozoa</taxon>
        <taxon>Arthropoda</taxon>
        <taxon>Chelicerata</taxon>
        <taxon>Arachnida</taxon>
        <taxon>Acari</taxon>
        <taxon>Parasitiformes</taxon>
        <taxon>Ixodida</taxon>
        <taxon>Ixodoidea</taxon>
        <taxon>Ixodidae</taxon>
        <taxon>Amblyomminae</taxon>
        <taxon>Amblyomma</taxon>
    </lineage>
</organism>
<evidence type="ECO:0000256" key="1">
    <source>
        <dbReference type="SAM" id="SignalP"/>
    </source>
</evidence>
<accession>A0A023G285</accession>
<reference evidence="2" key="1">
    <citation type="submission" date="2014-03" db="EMBL/GenBank/DDBJ databases">
        <title>The sialotranscriptome of Amblyomma triste, Amblyomma parvum and Amblyomma cajennense ticks, uncovered by 454-based RNA-seq.</title>
        <authorList>
            <person name="Garcia G.R."/>
            <person name="Gardinassi L.G."/>
            <person name="Ribeiro J.M."/>
            <person name="Anatriello E."/>
            <person name="Ferreira B.R."/>
            <person name="Moreira H.N."/>
            <person name="Mafra C."/>
            <person name="Olegario M.M."/>
            <person name="Szabo P.J."/>
            <person name="Miranda-Santos I.K."/>
            <person name="Maruyama S.R."/>
        </authorList>
    </citation>
    <scope>NUCLEOTIDE SEQUENCE</scope>
    <source>
        <strain evidence="2">Mato Grasso do Sul</strain>
        <tissue evidence="2">Salivary glands</tissue>
    </source>
</reference>
<evidence type="ECO:0000313" key="2">
    <source>
        <dbReference type="EMBL" id="JAC27874.1"/>
    </source>
</evidence>
<dbReference type="EMBL" id="GBBM01007544">
    <property type="protein sequence ID" value="JAC27874.1"/>
    <property type="molecule type" value="mRNA"/>
</dbReference>
<feature type="chain" id="PRO_5001521546" evidence="1">
    <location>
        <begin position="31"/>
        <end position="139"/>
    </location>
</feature>
<keyword evidence="1" id="KW-0732">Signal</keyword>